<keyword evidence="4" id="KW-0233">DNA recombination</keyword>
<dbReference type="PANTHER" id="PTHR30349">
    <property type="entry name" value="PHAGE INTEGRASE-RELATED"/>
    <property type="match status" value="1"/>
</dbReference>
<organism evidence="8">
    <name type="scientific">uncultured Desulfovibrio sp</name>
    <dbReference type="NCBI Taxonomy" id="167968"/>
    <lineage>
        <taxon>Bacteria</taxon>
        <taxon>Pseudomonadati</taxon>
        <taxon>Thermodesulfobacteriota</taxon>
        <taxon>Desulfovibrionia</taxon>
        <taxon>Desulfovibrionales</taxon>
        <taxon>Desulfovibrionaceae</taxon>
        <taxon>Desulfovibrio</taxon>
        <taxon>environmental samples</taxon>
    </lineage>
</organism>
<keyword evidence="3 5" id="KW-0238">DNA-binding</keyword>
<protein>
    <submittedName>
        <fullName evidence="8">Putative Integrase family protein</fullName>
    </submittedName>
</protein>
<dbReference type="AlphaFoldDB" id="A0A212K4I4"/>
<dbReference type="GO" id="GO:0006310">
    <property type="term" value="P:DNA recombination"/>
    <property type="evidence" value="ECO:0007669"/>
    <property type="project" value="UniProtKB-KW"/>
</dbReference>
<name>A0A212K4I4_9BACT</name>
<gene>
    <name evidence="8" type="ORF">KM92DES2_12202</name>
</gene>
<keyword evidence="2" id="KW-0229">DNA integration</keyword>
<dbReference type="SUPFAM" id="SSF56349">
    <property type="entry name" value="DNA breaking-rejoining enzymes"/>
    <property type="match status" value="1"/>
</dbReference>
<dbReference type="PROSITE" id="PS51900">
    <property type="entry name" value="CB"/>
    <property type="match status" value="1"/>
</dbReference>
<dbReference type="GO" id="GO:0003677">
    <property type="term" value="F:DNA binding"/>
    <property type="evidence" value="ECO:0007669"/>
    <property type="project" value="UniProtKB-UniRule"/>
</dbReference>
<dbReference type="PANTHER" id="PTHR30349:SF64">
    <property type="entry name" value="PROPHAGE INTEGRASE INTD-RELATED"/>
    <property type="match status" value="1"/>
</dbReference>
<dbReference type="Gene3D" id="1.10.443.10">
    <property type="entry name" value="Intergrase catalytic core"/>
    <property type="match status" value="1"/>
</dbReference>
<dbReference type="InterPro" id="IPR044068">
    <property type="entry name" value="CB"/>
</dbReference>
<evidence type="ECO:0000259" key="7">
    <source>
        <dbReference type="PROSITE" id="PS51900"/>
    </source>
</evidence>
<accession>A0A212K4I4</accession>
<dbReference type="PROSITE" id="PS51898">
    <property type="entry name" value="TYR_RECOMBINASE"/>
    <property type="match status" value="1"/>
</dbReference>
<dbReference type="EMBL" id="FLUP01000001">
    <property type="protein sequence ID" value="SBW06528.1"/>
    <property type="molecule type" value="Genomic_DNA"/>
</dbReference>
<evidence type="ECO:0000256" key="5">
    <source>
        <dbReference type="PROSITE-ProRule" id="PRU01248"/>
    </source>
</evidence>
<comment type="similarity">
    <text evidence="1">Belongs to the 'phage' integrase family.</text>
</comment>
<evidence type="ECO:0000259" key="6">
    <source>
        <dbReference type="PROSITE" id="PS51898"/>
    </source>
</evidence>
<dbReference type="InterPro" id="IPR002104">
    <property type="entry name" value="Integrase_catalytic"/>
</dbReference>
<evidence type="ECO:0000256" key="3">
    <source>
        <dbReference type="ARBA" id="ARBA00023125"/>
    </source>
</evidence>
<dbReference type="Gene3D" id="1.10.150.130">
    <property type="match status" value="1"/>
</dbReference>
<feature type="domain" description="Core-binding (CB)" evidence="7">
    <location>
        <begin position="56"/>
        <end position="137"/>
    </location>
</feature>
<dbReference type="Pfam" id="PF00589">
    <property type="entry name" value="Phage_integrase"/>
    <property type="match status" value="1"/>
</dbReference>
<dbReference type="InterPro" id="IPR011010">
    <property type="entry name" value="DNA_brk_join_enz"/>
</dbReference>
<dbReference type="InterPro" id="IPR010998">
    <property type="entry name" value="Integrase_recombinase_N"/>
</dbReference>
<dbReference type="RefSeq" id="WP_227119435.1">
    <property type="nucleotide sequence ID" value="NZ_LT598928.1"/>
</dbReference>
<feature type="domain" description="Tyr recombinase" evidence="6">
    <location>
        <begin position="157"/>
        <end position="336"/>
    </location>
</feature>
<evidence type="ECO:0000313" key="8">
    <source>
        <dbReference type="EMBL" id="SBW06528.1"/>
    </source>
</evidence>
<evidence type="ECO:0000256" key="1">
    <source>
        <dbReference type="ARBA" id="ARBA00008857"/>
    </source>
</evidence>
<dbReference type="InterPro" id="IPR013762">
    <property type="entry name" value="Integrase-like_cat_sf"/>
</dbReference>
<evidence type="ECO:0000256" key="2">
    <source>
        <dbReference type="ARBA" id="ARBA00022908"/>
    </source>
</evidence>
<dbReference type="GO" id="GO:0015074">
    <property type="term" value="P:DNA integration"/>
    <property type="evidence" value="ECO:0007669"/>
    <property type="project" value="UniProtKB-KW"/>
</dbReference>
<proteinExistence type="inferred from homology"/>
<dbReference type="CDD" id="cd00397">
    <property type="entry name" value="DNA_BRE_C"/>
    <property type="match status" value="1"/>
</dbReference>
<reference evidence="8" key="1">
    <citation type="submission" date="2016-04" db="EMBL/GenBank/DDBJ databases">
        <authorList>
            <person name="Evans L.H."/>
            <person name="Alamgir A."/>
            <person name="Owens N."/>
            <person name="Weber N.D."/>
            <person name="Virtaneva K."/>
            <person name="Barbian K."/>
            <person name="Babar A."/>
            <person name="Rosenke K."/>
        </authorList>
    </citation>
    <scope>NUCLEOTIDE SEQUENCE</scope>
    <source>
        <strain evidence="8">92-2</strain>
    </source>
</reference>
<sequence length="342" mass="38875">MAITPYMTKSGKRFKVEVYQNGERIGSKSGFTNQQDAKKWEARALTLAEKKEPTGTAFLGLATAYLDDMKERRQHNTVQYKIAALRRFLSFIGGDFQLERLRAAQISGYLVARKQAMGPKAANRDLVELRAVMNWAIRKRLYHENPFIPFEKFPEKKFVRRVPTAAEIDAVLEVATQEQKDFLDILRYTGARLSEVCSLCWNDVDFQRNTITYWTRKRKGGNLEPGILAMPQILREILAARKGLPSAHPEFVFVGRAGRQFTKNSVRLWLPELCKAASIHPPFTAHAMRHYFATLLKDSGVITSFQIQAALRHKNLSTTEKYLHELSIDRGVAALLDGDGNS</sequence>
<evidence type="ECO:0000256" key="4">
    <source>
        <dbReference type="ARBA" id="ARBA00023172"/>
    </source>
</evidence>
<dbReference type="InterPro" id="IPR050090">
    <property type="entry name" value="Tyrosine_recombinase_XerCD"/>
</dbReference>